<name>A0ACA9Y7R0_9ASCO</name>
<sequence length="533" mass="61520">MSAEVHYKGRLVDSSFIRPQHPINLVLCLDGTQNEFGLLPFSNSLRFFQLLDKDDVRQISYYQPGVGVKFTSSVNQNVINGNLKTLGRQIDAVFAFTFELHVKAAYMFLMRYYQPEDRIYIIGFSRGSFAGRILAGMLESVGLLNKGLEEMVNTAWEIYCNWENSGQPNNEAFATNLVTEFRKTFCRTQVKIRFMGLFDSVNSVGLLKDKMFPYTSKSSIVEHVRHAVSIDERRGKFKQVLFEAFSYFPHLTDLEYEDCVDIDDNKSFVYTGNVYLNRLTDLIRKLLGRPPLNRRIDDDCTCQDIKEVWFPGNHGDVGGGWKPDEGTNQCLSNMSLRWMLSQAIEFGIIFRPRSIHDFDQSHPNLATFLSYNHDILSLKHQRDMNHDRYLKLPSYPIIGSKGNGASSIFQVLFWWAIELLPIGIKVEDENGQWKNIYIPNLGRNRKMPPNASLHWSVFYRLHYFKDYMPGNLPDDLGPKFLSSIGFSSLAATPEYQHFAENLTIEKIKNDWNSNVWQTLPDELQEILKENPDI</sequence>
<keyword evidence="2" id="KW-1185">Reference proteome</keyword>
<evidence type="ECO:0000313" key="1">
    <source>
        <dbReference type="EMBL" id="CAH6720799.1"/>
    </source>
</evidence>
<organism evidence="1 2">
    <name type="scientific">[Candida] jaroonii</name>
    <dbReference type="NCBI Taxonomy" id="467808"/>
    <lineage>
        <taxon>Eukaryota</taxon>
        <taxon>Fungi</taxon>
        <taxon>Dikarya</taxon>
        <taxon>Ascomycota</taxon>
        <taxon>Saccharomycotina</taxon>
        <taxon>Pichiomycetes</taxon>
        <taxon>Debaryomycetaceae</taxon>
        <taxon>Yamadazyma</taxon>
    </lineage>
</organism>
<gene>
    <name evidence="1" type="ORF">CLIB1444_04S08218</name>
</gene>
<evidence type="ECO:0000313" key="2">
    <source>
        <dbReference type="Proteomes" id="UP001152531"/>
    </source>
</evidence>
<proteinExistence type="predicted"/>
<protein>
    <submittedName>
        <fullName evidence="1">Uncharacterized protein</fullName>
    </submittedName>
</protein>
<accession>A0ACA9Y7R0</accession>
<reference evidence="1" key="1">
    <citation type="submission" date="2022-06" db="EMBL/GenBank/DDBJ databases">
        <authorList>
            <person name="Legras J.-L."/>
            <person name="Devillers H."/>
            <person name="Grondin C."/>
        </authorList>
    </citation>
    <scope>NUCLEOTIDE SEQUENCE</scope>
    <source>
        <strain evidence="1">CLIB 1444</strain>
    </source>
</reference>
<dbReference type="Proteomes" id="UP001152531">
    <property type="component" value="Unassembled WGS sequence"/>
</dbReference>
<dbReference type="EMBL" id="CALSDN010000004">
    <property type="protein sequence ID" value="CAH6720799.1"/>
    <property type="molecule type" value="Genomic_DNA"/>
</dbReference>
<comment type="caution">
    <text evidence="1">The sequence shown here is derived from an EMBL/GenBank/DDBJ whole genome shotgun (WGS) entry which is preliminary data.</text>
</comment>